<reference evidence="2" key="1">
    <citation type="submission" date="2023-10" db="EMBL/GenBank/DDBJ databases">
        <authorList>
            <person name="Domelevo Entfellner J.-B."/>
        </authorList>
    </citation>
    <scope>NUCLEOTIDE SEQUENCE</scope>
</reference>
<dbReference type="Gramene" id="rna-AYBTSS11_LOCUS27908">
    <property type="protein sequence ID" value="CAJ1975782.1"/>
    <property type="gene ID" value="gene-AYBTSS11_LOCUS27908"/>
</dbReference>
<sequence length="91" mass="10932">MKSEKRGFRNEVLNFVVQRLESNYWIQRRQFFVDNSRDPNSALACVVEYRLYGTHQRPSHHIPLKQKLNRSQNTHNQREAEDVVVLRLELP</sequence>
<evidence type="ECO:0000256" key="1">
    <source>
        <dbReference type="SAM" id="MobiDB-lite"/>
    </source>
</evidence>
<feature type="region of interest" description="Disordered" evidence="1">
    <location>
        <begin position="60"/>
        <end position="79"/>
    </location>
</feature>
<gene>
    <name evidence="2" type="ORF">AYBTSS11_LOCUS27908</name>
</gene>
<evidence type="ECO:0000313" key="3">
    <source>
        <dbReference type="Proteomes" id="UP001189624"/>
    </source>
</evidence>
<evidence type="ECO:0000313" key="2">
    <source>
        <dbReference type="EMBL" id="CAJ1975782.1"/>
    </source>
</evidence>
<protein>
    <submittedName>
        <fullName evidence="2">Uncharacterized protein</fullName>
    </submittedName>
</protein>
<accession>A0AA86TR61</accession>
<dbReference type="AlphaFoldDB" id="A0AA86TR61"/>
<organism evidence="2 3">
    <name type="scientific">Sphenostylis stenocarpa</name>
    <dbReference type="NCBI Taxonomy" id="92480"/>
    <lineage>
        <taxon>Eukaryota</taxon>
        <taxon>Viridiplantae</taxon>
        <taxon>Streptophyta</taxon>
        <taxon>Embryophyta</taxon>
        <taxon>Tracheophyta</taxon>
        <taxon>Spermatophyta</taxon>
        <taxon>Magnoliopsida</taxon>
        <taxon>eudicotyledons</taxon>
        <taxon>Gunneridae</taxon>
        <taxon>Pentapetalae</taxon>
        <taxon>rosids</taxon>
        <taxon>fabids</taxon>
        <taxon>Fabales</taxon>
        <taxon>Fabaceae</taxon>
        <taxon>Papilionoideae</taxon>
        <taxon>50 kb inversion clade</taxon>
        <taxon>NPAAA clade</taxon>
        <taxon>indigoferoid/millettioid clade</taxon>
        <taxon>Phaseoleae</taxon>
        <taxon>Sphenostylis</taxon>
    </lineage>
</organism>
<dbReference type="Proteomes" id="UP001189624">
    <property type="component" value="Chromosome 9"/>
</dbReference>
<keyword evidence="3" id="KW-1185">Reference proteome</keyword>
<proteinExistence type="predicted"/>
<dbReference type="EMBL" id="OY731406">
    <property type="protein sequence ID" value="CAJ1975782.1"/>
    <property type="molecule type" value="Genomic_DNA"/>
</dbReference>
<name>A0AA86TR61_9FABA</name>